<reference evidence="2" key="1">
    <citation type="journal article" date="2019" name="Science">
        <title>Mutation of a bHLH transcription factor allowed almond domestication.</title>
        <authorList>
            <person name="Sanchez-Perez R."/>
            <person name="Pavan S."/>
            <person name="Mazzeo R."/>
            <person name="Moldovan C."/>
            <person name="Aiese Cigliano R."/>
            <person name="Del Cueto J."/>
            <person name="Ricciardi F."/>
            <person name="Lotti C."/>
            <person name="Ricciardi L."/>
            <person name="Dicenta F."/>
            <person name="Lopez-Marques R.L."/>
            <person name="Lindberg Moller B."/>
        </authorList>
    </citation>
    <scope>NUCLEOTIDE SEQUENCE</scope>
</reference>
<name>A0A5H2YG25_PRUDU</name>
<dbReference type="EMBL" id="AP021780">
    <property type="protein sequence ID" value="BBN70180.1"/>
    <property type="molecule type" value="Genomic_DNA"/>
</dbReference>
<organism evidence="2">
    <name type="scientific">Prunus dulcis</name>
    <name type="common">Almond</name>
    <name type="synonym">Amygdalus dulcis</name>
    <dbReference type="NCBI Taxonomy" id="3755"/>
    <lineage>
        <taxon>Eukaryota</taxon>
        <taxon>Viridiplantae</taxon>
        <taxon>Streptophyta</taxon>
        <taxon>Embryophyta</taxon>
        <taxon>Tracheophyta</taxon>
        <taxon>Spermatophyta</taxon>
        <taxon>Magnoliopsida</taxon>
        <taxon>eudicotyledons</taxon>
        <taxon>Gunneridae</taxon>
        <taxon>Pentapetalae</taxon>
        <taxon>rosids</taxon>
        <taxon>fabids</taxon>
        <taxon>Rosales</taxon>
        <taxon>Rosaceae</taxon>
        <taxon>Amygdaloideae</taxon>
        <taxon>Amygdaleae</taxon>
        <taxon>Prunus</taxon>
    </lineage>
</organism>
<feature type="region of interest" description="Disordered" evidence="1">
    <location>
        <begin position="46"/>
        <end position="104"/>
    </location>
</feature>
<feature type="non-terminal residue" evidence="2">
    <location>
        <position position="1"/>
    </location>
</feature>
<feature type="non-terminal residue" evidence="2">
    <location>
        <position position="195"/>
    </location>
</feature>
<sequence length="195" mass="21784">SHKCPPASAWRVVACRRSKLSVGLSSCNWASFVDLDSRVEELLSEYREEDGGLPHAEDVERWKQNGPDPDDLLGGQEECSAESLSKRKAAAKSSRGEATSSHAKDGDLGEFVLLVKRRVVVHPKPTSGDMSMIVACLTYNWRHVVIVACLAYVRRRVDVYDPFGLRPKMCMTRLADVRRRVDDSGPFSLHPKTCR</sequence>
<evidence type="ECO:0000313" key="2">
    <source>
        <dbReference type="EMBL" id="BBN70180.1"/>
    </source>
</evidence>
<proteinExistence type="predicted"/>
<feature type="compositionally biased region" description="Basic and acidic residues" evidence="1">
    <location>
        <begin position="46"/>
        <end position="63"/>
    </location>
</feature>
<dbReference type="AlphaFoldDB" id="A0A5H2YG25"/>
<evidence type="ECO:0000256" key="1">
    <source>
        <dbReference type="SAM" id="MobiDB-lite"/>
    </source>
</evidence>
<gene>
    <name evidence="2" type="ORF">Prudu_1443S000700</name>
</gene>
<protein>
    <submittedName>
        <fullName evidence="2">Hapless 2</fullName>
    </submittedName>
</protein>
<accession>A0A5H2YG25</accession>